<keyword evidence="3 13" id="KW-0812">Transmembrane</keyword>
<evidence type="ECO:0000256" key="14">
    <source>
        <dbReference type="SAM" id="MobiDB-lite"/>
    </source>
</evidence>
<evidence type="ECO:0000256" key="9">
    <source>
        <dbReference type="ARBA" id="ARBA00023288"/>
    </source>
</evidence>
<evidence type="ECO:0000256" key="6">
    <source>
        <dbReference type="ARBA" id="ARBA00023043"/>
    </source>
</evidence>
<keyword evidence="7 13" id="KW-0472">Membrane</keyword>
<dbReference type="EC" id="2.3.1.225" evidence="13"/>
<dbReference type="PANTHER" id="PTHR24161">
    <property type="entry name" value="ANK_REP_REGION DOMAIN-CONTAINING PROTEIN-RELATED"/>
    <property type="match status" value="1"/>
</dbReference>
<feature type="transmembrane region" description="Helical" evidence="13">
    <location>
        <begin position="678"/>
        <end position="699"/>
    </location>
</feature>
<feature type="repeat" description="ANK" evidence="12">
    <location>
        <begin position="324"/>
        <end position="353"/>
    </location>
</feature>
<comment type="domain">
    <text evidence="13">The DHHC domain is required for palmitoyltransferase activity.</text>
</comment>
<feature type="region of interest" description="Disordered" evidence="14">
    <location>
        <begin position="1"/>
        <end position="135"/>
    </location>
</feature>
<feature type="repeat" description="ANK" evidence="12">
    <location>
        <begin position="354"/>
        <end position="386"/>
    </location>
</feature>
<keyword evidence="17" id="KW-1185">Reference proteome</keyword>
<proteinExistence type="inferred from homology"/>
<evidence type="ECO:0000256" key="4">
    <source>
        <dbReference type="ARBA" id="ARBA00022737"/>
    </source>
</evidence>
<feature type="transmembrane region" description="Helical" evidence="13">
    <location>
        <begin position="523"/>
        <end position="542"/>
    </location>
</feature>
<dbReference type="STRING" id="2163413.A0A4P6XMZ4"/>
<dbReference type="Proteomes" id="UP000292447">
    <property type="component" value="Chromosome II"/>
</dbReference>
<evidence type="ECO:0000256" key="8">
    <source>
        <dbReference type="ARBA" id="ARBA00023139"/>
    </source>
</evidence>
<dbReference type="AlphaFoldDB" id="A0A4P6XMZ4"/>
<feature type="transmembrane region" description="Helical" evidence="13">
    <location>
        <begin position="461"/>
        <end position="484"/>
    </location>
</feature>
<feature type="transmembrane region" description="Helical" evidence="13">
    <location>
        <begin position="622"/>
        <end position="645"/>
    </location>
</feature>
<evidence type="ECO:0000256" key="13">
    <source>
        <dbReference type="RuleBase" id="RU079119"/>
    </source>
</evidence>
<dbReference type="InterPro" id="IPR036770">
    <property type="entry name" value="Ankyrin_rpt-contain_sf"/>
</dbReference>
<dbReference type="PROSITE" id="PS50088">
    <property type="entry name" value="ANK_REPEAT"/>
    <property type="match status" value="2"/>
</dbReference>
<dbReference type="PANTHER" id="PTHR24161:SF85">
    <property type="entry name" value="PALMITOYLTRANSFERASE HIP14"/>
    <property type="match status" value="1"/>
</dbReference>
<dbReference type="Pfam" id="PF12796">
    <property type="entry name" value="Ank_2"/>
    <property type="match status" value="2"/>
</dbReference>
<feature type="compositionally biased region" description="Basic and acidic residues" evidence="14">
    <location>
        <begin position="52"/>
        <end position="63"/>
    </location>
</feature>
<name>A0A4P6XMZ4_9ASCO</name>
<dbReference type="InterPro" id="IPR002110">
    <property type="entry name" value="Ankyrin_rpt"/>
</dbReference>
<keyword evidence="9" id="KW-0449">Lipoprotein</keyword>
<evidence type="ECO:0000313" key="17">
    <source>
        <dbReference type="Proteomes" id="UP000292447"/>
    </source>
</evidence>
<dbReference type="GO" id="GO:0019706">
    <property type="term" value="F:protein-cysteine S-palmitoyltransferase activity"/>
    <property type="evidence" value="ECO:0007669"/>
    <property type="project" value="UniProtKB-EC"/>
</dbReference>
<evidence type="ECO:0000259" key="15">
    <source>
        <dbReference type="Pfam" id="PF01529"/>
    </source>
</evidence>
<sequence length="855" mass="95225">MADSGLQDVPIDSHKVANSALPSGPDTLPSTDSDGVLVGLMNTPETGYSEDVTAKSDTGRSEELEASATSEIAGETQDFIPHTEVLGDHQSTRAEPSTESDFLGEKNEQNDIPSTLDGADVSLTPGDTVSSAPLDATRDNMSEYTDVTLGSVLDQPNTQNTPQNSGMPQLSEEEANPILAQFMKACQDGDLAVVTDLVSSGMVHTEDTFSEGITGLHWAAINNRITVVKYLTENPYSPADPNKLGGTLSASPLHWACRNGLVYVVDYLLSHTSADPTLKDLQQYNALHLAVHSSNITLVVYILLKCVLIDKSIYIDEADNIQCTALHWAAYQGDILTVKALLHYGADVSKVDKSLMTPLHWGFIRGYKSVLAALLEAGSDIFHKNDKSRDSFGVAADMDCEATWVQVLKEADRDARRNWEPNTHLLSAKTAKLITFFTPYVTLPIALHACSFSAGYAIPKLFFSVLVFAASIFFLLKFIIPTYLRKNKALFQTPYLAGLFSASANWTVVTWIFVVLPKVWLDRFFTNVALAGMVVLMTYAFFKAMTINPGNVPVPTDPKIVFDDVKRLVALGKFDTEHFCVNTFTRKPLRSKFSRTSNALVARFDHYCPWVYNDIGVRNHKLFITFVYSLSAAIILFSSLALKYFEEYSEDMGYSTDTEDICWLLSEDLCLGFTHRHFVFNLTIWCWMQGIWIVFLCVVQTFQICKGLTTWEFSSLDKKMSSSAYNHSTVPGDFHGPNGMPLAQPMSHDHHHNNGLATCFKLLGLDQFCKTLKVGLMLLLKNTTHNDTYSSIESFDIPTDYGWKQNWLDFWFIGDIEWRNIFYLPIDGENNLNGQLVDYYKLYEYPPKLSGAAAV</sequence>
<accession>A0A4P6XMZ4</accession>
<dbReference type="SUPFAM" id="SSF48403">
    <property type="entry name" value="Ankyrin repeat"/>
    <property type="match status" value="1"/>
</dbReference>
<dbReference type="Pfam" id="PF01529">
    <property type="entry name" value="DHHC"/>
    <property type="match status" value="1"/>
</dbReference>
<evidence type="ECO:0000256" key="12">
    <source>
        <dbReference type="PROSITE-ProRule" id="PRU00023"/>
    </source>
</evidence>
<dbReference type="SMART" id="SM00248">
    <property type="entry name" value="ANK"/>
    <property type="match status" value="5"/>
</dbReference>
<dbReference type="GO" id="GO:0016020">
    <property type="term" value="C:membrane"/>
    <property type="evidence" value="ECO:0007669"/>
    <property type="project" value="UniProtKB-SubCell"/>
</dbReference>
<evidence type="ECO:0000256" key="10">
    <source>
        <dbReference type="ARBA" id="ARBA00023315"/>
    </source>
</evidence>
<dbReference type="PROSITE" id="PS50216">
    <property type="entry name" value="DHHC"/>
    <property type="match status" value="1"/>
</dbReference>
<dbReference type="PROSITE" id="PS50297">
    <property type="entry name" value="ANK_REP_REGION"/>
    <property type="match status" value="1"/>
</dbReference>
<gene>
    <name evidence="16" type="primary">MPUL0B11790</name>
    <name evidence="16" type="ORF">METSCH_B11790</name>
</gene>
<keyword evidence="8" id="KW-0564">Palmitate</keyword>
<feature type="transmembrane region" description="Helical" evidence="13">
    <location>
        <begin position="496"/>
        <end position="517"/>
    </location>
</feature>
<comment type="subcellular location">
    <subcellularLocation>
        <location evidence="1">Membrane</location>
        <topology evidence="1">Multi-pass membrane protein</topology>
    </subcellularLocation>
</comment>
<dbReference type="Gene3D" id="1.25.40.20">
    <property type="entry name" value="Ankyrin repeat-containing domain"/>
    <property type="match status" value="2"/>
</dbReference>
<evidence type="ECO:0000256" key="1">
    <source>
        <dbReference type="ARBA" id="ARBA00004141"/>
    </source>
</evidence>
<keyword evidence="13 16" id="KW-0808">Transferase</keyword>
<keyword evidence="6 12" id="KW-0040">ANK repeat</keyword>
<keyword evidence="5 13" id="KW-1133">Transmembrane helix</keyword>
<evidence type="ECO:0000256" key="7">
    <source>
        <dbReference type="ARBA" id="ARBA00023136"/>
    </source>
</evidence>
<evidence type="ECO:0000256" key="5">
    <source>
        <dbReference type="ARBA" id="ARBA00022989"/>
    </source>
</evidence>
<comment type="catalytic activity">
    <reaction evidence="11 13">
        <text>L-cysteinyl-[protein] + hexadecanoyl-CoA = S-hexadecanoyl-L-cysteinyl-[protein] + CoA</text>
        <dbReference type="Rhea" id="RHEA:36683"/>
        <dbReference type="Rhea" id="RHEA-COMP:10131"/>
        <dbReference type="Rhea" id="RHEA-COMP:11032"/>
        <dbReference type="ChEBI" id="CHEBI:29950"/>
        <dbReference type="ChEBI" id="CHEBI:57287"/>
        <dbReference type="ChEBI" id="CHEBI:57379"/>
        <dbReference type="ChEBI" id="CHEBI:74151"/>
        <dbReference type="EC" id="2.3.1.225"/>
    </reaction>
</comment>
<feature type="domain" description="Palmitoyltransferase DHHC" evidence="15">
    <location>
        <begin position="574"/>
        <end position="714"/>
    </location>
</feature>
<evidence type="ECO:0000256" key="3">
    <source>
        <dbReference type="ARBA" id="ARBA00022692"/>
    </source>
</evidence>
<reference evidence="17" key="1">
    <citation type="submission" date="2019-03" db="EMBL/GenBank/DDBJ databases">
        <title>Snf2 controls pulcherriminic acid biosynthesis and connects pigmentation and antifungal activity of the yeast Metschnikowia pulcherrima.</title>
        <authorList>
            <person name="Gore-Lloyd D."/>
            <person name="Sumann I."/>
            <person name="Brachmann A.O."/>
            <person name="Schneeberger K."/>
            <person name="Ortiz-Merino R.A."/>
            <person name="Moreno-Beltran M."/>
            <person name="Schlaefli M."/>
            <person name="Kirner P."/>
            <person name="Santos Kron A."/>
            <person name="Wolfe K.H."/>
            <person name="Piel J."/>
            <person name="Ahrens C.H."/>
            <person name="Henk D."/>
            <person name="Freimoser F.M."/>
        </authorList>
    </citation>
    <scope>NUCLEOTIDE SEQUENCE [LARGE SCALE GENOMIC DNA]</scope>
    <source>
        <strain evidence="17">APC 1.2</strain>
    </source>
</reference>
<evidence type="ECO:0000256" key="11">
    <source>
        <dbReference type="ARBA" id="ARBA00048048"/>
    </source>
</evidence>
<evidence type="ECO:0000256" key="2">
    <source>
        <dbReference type="ARBA" id="ARBA00010104"/>
    </source>
</evidence>
<protein>
    <recommendedName>
        <fullName evidence="13">Palmitoyltransferase</fullName>
        <ecNumber evidence="13">2.3.1.225</ecNumber>
    </recommendedName>
</protein>
<organism evidence="16 17">
    <name type="scientific">Metschnikowia aff. pulcherrima</name>
    <dbReference type="NCBI Taxonomy" id="2163413"/>
    <lineage>
        <taxon>Eukaryota</taxon>
        <taxon>Fungi</taxon>
        <taxon>Dikarya</taxon>
        <taxon>Ascomycota</taxon>
        <taxon>Saccharomycotina</taxon>
        <taxon>Pichiomycetes</taxon>
        <taxon>Metschnikowiaceae</taxon>
        <taxon>Metschnikowia</taxon>
    </lineage>
</organism>
<keyword evidence="10 13" id="KW-0012">Acyltransferase</keyword>
<dbReference type="EMBL" id="CP034457">
    <property type="protein sequence ID" value="QBM87965.1"/>
    <property type="molecule type" value="Genomic_DNA"/>
</dbReference>
<keyword evidence="4" id="KW-0677">Repeat</keyword>
<evidence type="ECO:0000313" key="16">
    <source>
        <dbReference type="EMBL" id="QBM87965.1"/>
    </source>
</evidence>
<comment type="similarity">
    <text evidence="2">Belongs to the DHHC palmitoyltransferase family. AKR/ZDHHC17 subfamily.</text>
</comment>
<dbReference type="InterPro" id="IPR001594">
    <property type="entry name" value="Palmitoyltrfase_DHHC"/>
</dbReference>